<protein>
    <submittedName>
        <fullName evidence="1">Uncharacterized protein</fullName>
    </submittedName>
</protein>
<reference evidence="2" key="1">
    <citation type="submission" date="2014-09" db="EMBL/GenBank/DDBJ databases">
        <authorList>
            <person name="Sharma Rahul"/>
            <person name="Thines Marco"/>
        </authorList>
    </citation>
    <scope>NUCLEOTIDE SEQUENCE [LARGE SCALE GENOMIC DNA]</scope>
</reference>
<organism evidence="1 2">
    <name type="scientific">Plasmopara halstedii</name>
    <name type="common">Downy mildew of sunflower</name>
    <dbReference type="NCBI Taxonomy" id="4781"/>
    <lineage>
        <taxon>Eukaryota</taxon>
        <taxon>Sar</taxon>
        <taxon>Stramenopiles</taxon>
        <taxon>Oomycota</taxon>
        <taxon>Peronosporomycetes</taxon>
        <taxon>Peronosporales</taxon>
        <taxon>Peronosporaceae</taxon>
        <taxon>Plasmopara</taxon>
    </lineage>
</organism>
<sequence>MPFFHSRLRTESILSFDIPSRISKYSKTLMLFTKRLKSKGIHQANTQAVKFDLQQALNLEGIAEHTICTTSNEYPIAPRKNKTSCKNLGCNANFWSNFGLKPTHFWQRYEATKTSRQTMRHIVFNYEVMMFPLNRKNVLNNIP</sequence>
<evidence type="ECO:0000313" key="1">
    <source>
        <dbReference type="EMBL" id="CEG42625.1"/>
    </source>
</evidence>
<dbReference type="RefSeq" id="XP_024578994.1">
    <property type="nucleotide sequence ID" value="XM_024728526.1"/>
</dbReference>
<accession>A0A0P1AP59</accession>
<keyword evidence="2" id="KW-1185">Reference proteome</keyword>
<proteinExistence type="predicted"/>
<evidence type="ECO:0000313" key="2">
    <source>
        <dbReference type="Proteomes" id="UP000054928"/>
    </source>
</evidence>
<dbReference type="EMBL" id="CCYD01000645">
    <property type="protein sequence ID" value="CEG42625.1"/>
    <property type="molecule type" value="Genomic_DNA"/>
</dbReference>
<dbReference type="GeneID" id="36407940"/>
<name>A0A0P1AP59_PLAHL</name>
<dbReference type="Proteomes" id="UP000054928">
    <property type="component" value="Unassembled WGS sequence"/>
</dbReference>
<dbReference type="AlphaFoldDB" id="A0A0P1AP59"/>